<dbReference type="Proteomes" id="UP001292094">
    <property type="component" value="Unassembled WGS sequence"/>
</dbReference>
<organism evidence="4 5">
    <name type="scientific">Petrolisthes manimaculis</name>
    <dbReference type="NCBI Taxonomy" id="1843537"/>
    <lineage>
        <taxon>Eukaryota</taxon>
        <taxon>Metazoa</taxon>
        <taxon>Ecdysozoa</taxon>
        <taxon>Arthropoda</taxon>
        <taxon>Crustacea</taxon>
        <taxon>Multicrustacea</taxon>
        <taxon>Malacostraca</taxon>
        <taxon>Eumalacostraca</taxon>
        <taxon>Eucarida</taxon>
        <taxon>Decapoda</taxon>
        <taxon>Pleocyemata</taxon>
        <taxon>Anomura</taxon>
        <taxon>Galatheoidea</taxon>
        <taxon>Porcellanidae</taxon>
        <taxon>Petrolisthes</taxon>
    </lineage>
</organism>
<keyword evidence="1" id="KW-0472">Membrane</keyword>
<feature type="domain" description="Bridge-like lipid transfer protein family member 1 N-terminal" evidence="3">
    <location>
        <begin position="191"/>
        <end position="402"/>
    </location>
</feature>
<dbReference type="InterPro" id="IPR003151">
    <property type="entry name" value="PIK-rel_kinase_FAT"/>
</dbReference>
<accession>A0AAE1PD70</accession>
<protein>
    <submittedName>
        <fullName evidence="4">Uncharacterized protein</fullName>
    </submittedName>
</protein>
<dbReference type="AlphaFoldDB" id="A0AAE1PD70"/>
<comment type="caution">
    <text evidence="4">The sequence shown here is derived from an EMBL/GenBank/DDBJ whole genome shotgun (WGS) entry which is preliminary data.</text>
</comment>
<dbReference type="GO" id="GO:0048488">
    <property type="term" value="P:synaptic vesicle endocytosis"/>
    <property type="evidence" value="ECO:0007669"/>
    <property type="project" value="TreeGrafter"/>
</dbReference>
<reference evidence="4" key="1">
    <citation type="submission" date="2023-11" db="EMBL/GenBank/DDBJ databases">
        <title>Genome assemblies of two species of porcelain crab, Petrolisthes cinctipes and Petrolisthes manimaculis (Anomura: Porcellanidae).</title>
        <authorList>
            <person name="Angst P."/>
        </authorList>
    </citation>
    <scope>NUCLEOTIDE SEQUENCE</scope>
    <source>
        <strain evidence="4">PB745_02</strain>
        <tissue evidence="4">Gill</tissue>
    </source>
</reference>
<evidence type="ECO:0000259" key="2">
    <source>
        <dbReference type="Pfam" id="PF02259"/>
    </source>
</evidence>
<dbReference type="Pfam" id="PF02259">
    <property type="entry name" value="FAT"/>
    <property type="match status" value="1"/>
</dbReference>
<gene>
    <name evidence="4" type="ORF">Pmani_022327</name>
</gene>
<dbReference type="PANTHER" id="PTHR31640">
    <property type="entry name" value="TRANSMEMBRANE PROTEIN KIAA1109"/>
    <property type="match status" value="1"/>
</dbReference>
<dbReference type="PANTHER" id="PTHR31640:SF1">
    <property type="entry name" value="BRIDGE-LIKE LIPID TRANSFER PROTEIN FAMILY MEMBER 1"/>
    <property type="match status" value="1"/>
</dbReference>
<sequence length="408" mass="46212">MSPHWINKSYSTYEATGRLQDALGCYECLCVSQGSEEVYKDQNLSQSSLNKYRVEAAWKLGQWEQLEGFLKKGPKEPSWGQGVGQILLWVRARDLSAYHTSLSNLRTQQIISLSAASMEKWAYQRAYPCIIRFILMATYLPDMMIGEEGGVGGGEVLEDIFLDTPIEGAPLTAGNSSFINDVIKDVQNDPDLGYLVLSLLIAFSWSIYIILFNARVQGTILTTILRRFVKSGDLTIGSFSLSVLSGKIMFRNVIYVTEDYSLRIVDGILKFRYWLPYVKRDLSDDMSHCDHRVWVELNGPELHIYNRSNLYARLEKTFGLESQLLGTIGKIGKGDKDKDKDGDGDVDVEETAGQQVRDMSFWQDWRDLIPVIKVDLNMARFVFGNRLVPSTLLLITDKAECTTKGRKF</sequence>
<name>A0AAE1PD70_9EUCA</name>
<evidence type="ECO:0000313" key="4">
    <source>
        <dbReference type="EMBL" id="KAK4305806.1"/>
    </source>
</evidence>
<dbReference type="GO" id="GO:0098793">
    <property type="term" value="C:presynapse"/>
    <property type="evidence" value="ECO:0007669"/>
    <property type="project" value="GOC"/>
</dbReference>
<feature type="domain" description="PIK-related kinase FAT" evidence="2">
    <location>
        <begin position="51"/>
        <end position="133"/>
    </location>
</feature>
<keyword evidence="5" id="KW-1185">Reference proteome</keyword>
<keyword evidence="1" id="KW-0812">Transmembrane</keyword>
<evidence type="ECO:0000313" key="5">
    <source>
        <dbReference type="Proteomes" id="UP001292094"/>
    </source>
</evidence>
<dbReference type="EMBL" id="JAWZYT010002228">
    <property type="protein sequence ID" value="KAK4305806.1"/>
    <property type="molecule type" value="Genomic_DNA"/>
</dbReference>
<dbReference type="InterPro" id="IPR033616">
    <property type="entry name" value="BLTP1"/>
</dbReference>
<dbReference type="InterPro" id="IPR047104">
    <property type="entry name" value="BLTP1_N"/>
</dbReference>
<evidence type="ECO:0000259" key="3">
    <source>
        <dbReference type="Pfam" id="PF20413"/>
    </source>
</evidence>
<proteinExistence type="predicted"/>
<keyword evidence="1" id="KW-1133">Transmembrane helix</keyword>
<evidence type="ECO:0000256" key="1">
    <source>
        <dbReference type="SAM" id="Phobius"/>
    </source>
</evidence>
<dbReference type="Pfam" id="PF20413">
    <property type="entry name" value="BLTP1_N"/>
    <property type="match status" value="1"/>
</dbReference>
<feature type="transmembrane region" description="Helical" evidence="1">
    <location>
        <begin position="192"/>
        <end position="211"/>
    </location>
</feature>